<feature type="compositionally biased region" description="Pro residues" evidence="1">
    <location>
        <begin position="1"/>
        <end position="13"/>
    </location>
</feature>
<dbReference type="AlphaFoldDB" id="A0A167VGG4"/>
<reference evidence="2 3" key="1">
    <citation type="journal article" date="2016" name="Mol. Biol. Evol.">
        <title>Comparative Genomics of Early-Diverging Mushroom-Forming Fungi Provides Insights into the Origins of Lignocellulose Decay Capabilities.</title>
        <authorList>
            <person name="Nagy L.G."/>
            <person name="Riley R."/>
            <person name="Tritt A."/>
            <person name="Adam C."/>
            <person name="Daum C."/>
            <person name="Floudas D."/>
            <person name="Sun H."/>
            <person name="Yadav J.S."/>
            <person name="Pangilinan J."/>
            <person name="Larsson K.H."/>
            <person name="Matsuura K."/>
            <person name="Barry K."/>
            <person name="Labutti K."/>
            <person name="Kuo R."/>
            <person name="Ohm R.A."/>
            <person name="Bhattacharya S.S."/>
            <person name="Shirouzu T."/>
            <person name="Yoshinaga Y."/>
            <person name="Martin F.M."/>
            <person name="Grigoriev I.V."/>
            <person name="Hibbett D.S."/>
        </authorList>
    </citation>
    <scope>NUCLEOTIDE SEQUENCE [LARGE SCALE GENOMIC DNA]</scope>
    <source>
        <strain evidence="2 3">CBS 109695</strain>
    </source>
</reference>
<dbReference type="STRING" id="436010.A0A167VGG4"/>
<feature type="region of interest" description="Disordered" evidence="1">
    <location>
        <begin position="140"/>
        <end position="167"/>
    </location>
</feature>
<dbReference type="Proteomes" id="UP000076532">
    <property type="component" value="Unassembled WGS sequence"/>
</dbReference>
<evidence type="ECO:0000256" key="1">
    <source>
        <dbReference type="SAM" id="MobiDB-lite"/>
    </source>
</evidence>
<gene>
    <name evidence="2" type="ORF">FIBSPDRAFT_940707</name>
</gene>
<dbReference type="OrthoDB" id="3265815at2759"/>
<keyword evidence="3" id="KW-1185">Reference proteome</keyword>
<evidence type="ECO:0000313" key="2">
    <source>
        <dbReference type="EMBL" id="KZP04987.1"/>
    </source>
</evidence>
<protein>
    <recommendedName>
        <fullName evidence="4">BTB domain-containing protein</fullName>
    </recommendedName>
</protein>
<evidence type="ECO:0000313" key="3">
    <source>
        <dbReference type="Proteomes" id="UP000076532"/>
    </source>
</evidence>
<sequence length="539" mass="59361">MLPPNQSPPPPHPKYSRTERTDRSSLTLLIVLQNPSSSSSPANWSRIYSMPSFTGVRTVLRRGGGVKQHVPVTRLQIWTFDGGFGWKVLIAGTAGRAGRDAFAPGSRSSNQEFCPRKLNLPLYGSPISLMGDYNLEWSPEPKNSRCSEHKDHGEKSLLTPPPSGHREDEFDQLAIRIPQPGSSQPECVDTPTGPRINSDILFVSSDVAYFHAHSPVILAASRNLFNHTLPDPSLRDAGKQKSRDEGYFGASPLFAVPETSMIFNIIIHAIYRVSCAHYHPSLDDLTEAVGALQKYGIEPSALITPTSALFNQLLSHAPDRAFDIYAFASQHNLHDLAVSASAYLRAFPLHDLTDEMAQRVDGVYMKKLFFMHFGRIEALKRLLFPPPYPHDALSGCGPDHQDTVNGAWTMAVVQLTLEVDLTESDLRAAFSTVGSELACKLCRAAVADRLDTLTLGWSRVKVQGPFETVFRRNICELPRLRHHERCWVIVSGRRPRRAAVVAGPPAQGQLLSAVTTTKMGTSGGSWILQLCHGASLDCM</sequence>
<feature type="region of interest" description="Disordered" evidence="1">
    <location>
        <begin position="1"/>
        <end position="21"/>
    </location>
</feature>
<evidence type="ECO:0008006" key="4">
    <source>
        <dbReference type="Google" id="ProtNLM"/>
    </source>
</evidence>
<organism evidence="2 3">
    <name type="scientific">Athelia psychrophila</name>
    <dbReference type="NCBI Taxonomy" id="1759441"/>
    <lineage>
        <taxon>Eukaryota</taxon>
        <taxon>Fungi</taxon>
        <taxon>Dikarya</taxon>
        <taxon>Basidiomycota</taxon>
        <taxon>Agaricomycotina</taxon>
        <taxon>Agaricomycetes</taxon>
        <taxon>Agaricomycetidae</taxon>
        <taxon>Atheliales</taxon>
        <taxon>Atheliaceae</taxon>
        <taxon>Athelia</taxon>
    </lineage>
</organism>
<accession>A0A167VGG4</accession>
<dbReference type="EMBL" id="KV417872">
    <property type="protein sequence ID" value="KZP04987.1"/>
    <property type="molecule type" value="Genomic_DNA"/>
</dbReference>
<feature type="compositionally biased region" description="Basic and acidic residues" evidence="1">
    <location>
        <begin position="142"/>
        <end position="155"/>
    </location>
</feature>
<proteinExistence type="predicted"/>
<name>A0A167VGG4_9AGAM</name>